<sequence>MHLMKWFSKKSLKTYAFDQRLSDITAAVPGEQPNNNSGMSRFPGKTKYFGKAWPPALPQPMSVTVWPLPEVTAGGQLSALEIILGGCVHK</sequence>
<evidence type="ECO:0000313" key="2">
    <source>
        <dbReference type="Proteomes" id="UP000828390"/>
    </source>
</evidence>
<keyword evidence="2" id="KW-1185">Reference proteome</keyword>
<accession>A0A9D4M1Y1</accession>
<dbReference type="Proteomes" id="UP000828390">
    <property type="component" value="Unassembled WGS sequence"/>
</dbReference>
<proteinExistence type="predicted"/>
<reference evidence="1" key="1">
    <citation type="journal article" date="2019" name="bioRxiv">
        <title>The Genome of the Zebra Mussel, Dreissena polymorpha: A Resource for Invasive Species Research.</title>
        <authorList>
            <person name="McCartney M.A."/>
            <person name="Auch B."/>
            <person name="Kono T."/>
            <person name="Mallez S."/>
            <person name="Zhang Y."/>
            <person name="Obille A."/>
            <person name="Becker A."/>
            <person name="Abrahante J.E."/>
            <person name="Garbe J."/>
            <person name="Badalamenti J.P."/>
            <person name="Herman A."/>
            <person name="Mangelson H."/>
            <person name="Liachko I."/>
            <person name="Sullivan S."/>
            <person name="Sone E.D."/>
            <person name="Koren S."/>
            <person name="Silverstein K.A.T."/>
            <person name="Beckman K.B."/>
            <person name="Gohl D.M."/>
        </authorList>
    </citation>
    <scope>NUCLEOTIDE SEQUENCE</scope>
    <source>
        <strain evidence="1">Duluth1</strain>
        <tissue evidence="1">Whole animal</tissue>
    </source>
</reference>
<dbReference type="AlphaFoldDB" id="A0A9D4M1Y1"/>
<evidence type="ECO:0000313" key="1">
    <source>
        <dbReference type="EMBL" id="KAH3866936.1"/>
    </source>
</evidence>
<comment type="caution">
    <text evidence="1">The sequence shown here is derived from an EMBL/GenBank/DDBJ whole genome shotgun (WGS) entry which is preliminary data.</text>
</comment>
<dbReference type="EMBL" id="JAIWYP010000002">
    <property type="protein sequence ID" value="KAH3866936.1"/>
    <property type="molecule type" value="Genomic_DNA"/>
</dbReference>
<protein>
    <submittedName>
        <fullName evidence="1">Uncharacterized protein</fullName>
    </submittedName>
</protein>
<name>A0A9D4M1Y1_DREPO</name>
<reference evidence="1" key="2">
    <citation type="submission" date="2020-11" db="EMBL/GenBank/DDBJ databases">
        <authorList>
            <person name="McCartney M.A."/>
            <person name="Auch B."/>
            <person name="Kono T."/>
            <person name="Mallez S."/>
            <person name="Becker A."/>
            <person name="Gohl D.M."/>
            <person name="Silverstein K.A.T."/>
            <person name="Koren S."/>
            <person name="Bechman K.B."/>
            <person name="Herman A."/>
            <person name="Abrahante J.E."/>
            <person name="Garbe J."/>
        </authorList>
    </citation>
    <scope>NUCLEOTIDE SEQUENCE</scope>
    <source>
        <strain evidence="1">Duluth1</strain>
        <tissue evidence="1">Whole animal</tissue>
    </source>
</reference>
<organism evidence="1 2">
    <name type="scientific">Dreissena polymorpha</name>
    <name type="common">Zebra mussel</name>
    <name type="synonym">Mytilus polymorpha</name>
    <dbReference type="NCBI Taxonomy" id="45954"/>
    <lineage>
        <taxon>Eukaryota</taxon>
        <taxon>Metazoa</taxon>
        <taxon>Spiralia</taxon>
        <taxon>Lophotrochozoa</taxon>
        <taxon>Mollusca</taxon>
        <taxon>Bivalvia</taxon>
        <taxon>Autobranchia</taxon>
        <taxon>Heteroconchia</taxon>
        <taxon>Euheterodonta</taxon>
        <taxon>Imparidentia</taxon>
        <taxon>Neoheterodontei</taxon>
        <taxon>Myida</taxon>
        <taxon>Dreissenoidea</taxon>
        <taxon>Dreissenidae</taxon>
        <taxon>Dreissena</taxon>
    </lineage>
</organism>
<gene>
    <name evidence="1" type="ORF">DPMN_030059</name>
</gene>